<comment type="caution">
    <text evidence="1">The sequence shown here is derived from an EMBL/GenBank/DDBJ whole genome shotgun (WGS) entry which is preliminary data.</text>
</comment>
<protein>
    <submittedName>
        <fullName evidence="1">Uncharacterized protein</fullName>
    </submittedName>
</protein>
<accession>A0AA86UIR2</accession>
<gene>
    <name evidence="1" type="ORF">HINF_LOCUS29223</name>
    <name evidence="2" type="ORF">HINF_LOCUS30412</name>
</gene>
<sequence length="266" mass="30667">MNQQILQQLENFELKSSSSLYVLSQEVNWSLVGDMQKLWADWAGKQEDIPLGFANILKMKYLDSNPIDFSITYLVLHFNITIQYELDGMISQTNKDYIYVKQPEIPEILPFQPRGDKLNPVRELISKMVLTSLPDLSLQSESVEKTVEISDLKGQITDFCTELMKMQSNHVEEQRIKFRTVQICPTNQYFVKVPYLIQGYVFDKTQRFIVVNLFNGSIFGEASVSKSKVHYCTLLYCSTKCSRSEQFSIIILQYVSYNGTSLITNA</sequence>
<dbReference type="Proteomes" id="UP001642409">
    <property type="component" value="Unassembled WGS sequence"/>
</dbReference>
<organism evidence="1">
    <name type="scientific">Hexamita inflata</name>
    <dbReference type="NCBI Taxonomy" id="28002"/>
    <lineage>
        <taxon>Eukaryota</taxon>
        <taxon>Metamonada</taxon>
        <taxon>Diplomonadida</taxon>
        <taxon>Hexamitidae</taxon>
        <taxon>Hexamitinae</taxon>
        <taxon>Hexamita</taxon>
    </lineage>
</organism>
<reference evidence="2 3" key="2">
    <citation type="submission" date="2024-07" db="EMBL/GenBank/DDBJ databases">
        <authorList>
            <person name="Akdeniz Z."/>
        </authorList>
    </citation>
    <scope>NUCLEOTIDE SEQUENCE [LARGE SCALE GENOMIC DNA]</scope>
</reference>
<dbReference type="EMBL" id="CAXDID020000099">
    <property type="protein sequence ID" value="CAL6025574.1"/>
    <property type="molecule type" value="Genomic_DNA"/>
</dbReference>
<reference evidence="1" key="1">
    <citation type="submission" date="2023-06" db="EMBL/GenBank/DDBJ databases">
        <authorList>
            <person name="Kurt Z."/>
        </authorList>
    </citation>
    <scope>NUCLEOTIDE SEQUENCE</scope>
</reference>
<evidence type="ECO:0000313" key="1">
    <source>
        <dbReference type="EMBL" id="CAI9941578.1"/>
    </source>
</evidence>
<name>A0AA86UIR2_9EUKA</name>
<keyword evidence="3" id="KW-1185">Reference proteome</keyword>
<evidence type="ECO:0000313" key="3">
    <source>
        <dbReference type="Proteomes" id="UP001642409"/>
    </source>
</evidence>
<dbReference type="AlphaFoldDB" id="A0AA86UIR2"/>
<dbReference type="EMBL" id="CATOUU010000694">
    <property type="protein sequence ID" value="CAI9941578.1"/>
    <property type="molecule type" value="Genomic_DNA"/>
</dbReference>
<proteinExistence type="predicted"/>
<evidence type="ECO:0000313" key="2">
    <source>
        <dbReference type="EMBL" id="CAL6025574.1"/>
    </source>
</evidence>